<sequence>MSLRENVKSVLYRLYERRLLQKLDRSALPQHIAVIHDGHRRYAKKAGLPDYTASYRVGMDKVREFFGWVEELKIPAVTCWLLSPENLKRPAEELEPYYDVLIELFASLPEALHGAATVQCVGSLDLLPDRLVDAAHALEAACPSGERRITIALCYGGRQEIVDATKDLIRSLAAEGVPAEELAERVTADTLAGHMYVSDVPDPDLVIRTSGESRLSGFLLWQAAYAEFLFVDVYWPAFRRIDLLRSMRDFAGRTRRFGK</sequence>
<dbReference type="CDD" id="cd00475">
    <property type="entry name" value="Cis_IPPS"/>
    <property type="match status" value="1"/>
</dbReference>
<dbReference type="InterPro" id="IPR001441">
    <property type="entry name" value="UPP_synth-like"/>
</dbReference>
<protein>
    <submittedName>
        <fullName evidence="2">Undecaprenyl diphosphate synthase</fullName>
        <ecNumber evidence="2">2.5.1.31</ecNumber>
    </submittedName>
</protein>
<dbReference type="PANTHER" id="PTHR10291:SF43">
    <property type="entry name" value="DEHYDRODOLICHYL DIPHOSPHATE SYNTHASE COMPLEX SUBUNIT DHDDS"/>
    <property type="match status" value="1"/>
</dbReference>
<dbReference type="NCBIfam" id="TIGR00055">
    <property type="entry name" value="uppS"/>
    <property type="match status" value="1"/>
</dbReference>
<evidence type="ECO:0000256" key="1">
    <source>
        <dbReference type="ARBA" id="ARBA00022679"/>
    </source>
</evidence>
<reference evidence="2" key="1">
    <citation type="submission" date="2018-06" db="EMBL/GenBank/DDBJ databases">
        <authorList>
            <person name="Zhirakovskaya E."/>
        </authorList>
    </citation>
    <scope>NUCLEOTIDE SEQUENCE</scope>
</reference>
<dbReference type="Pfam" id="PF01255">
    <property type="entry name" value="Prenyltransf"/>
    <property type="match status" value="1"/>
</dbReference>
<dbReference type="SUPFAM" id="SSF64005">
    <property type="entry name" value="Undecaprenyl diphosphate synthase"/>
    <property type="match status" value="1"/>
</dbReference>
<dbReference type="Gene3D" id="3.40.1180.10">
    <property type="entry name" value="Decaprenyl diphosphate synthase-like"/>
    <property type="match status" value="1"/>
</dbReference>
<organism evidence="2">
    <name type="scientific">hydrothermal vent metagenome</name>
    <dbReference type="NCBI Taxonomy" id="652676"/>
    <lineage>
        <taxon>unclassified sequences</taxon>
        <taxon>metagenomes</taxon>
        <taxon>ecological metagenomes</taxon>
    </lineage>
</organism>
<evidence type="ECO:0000313" key="2">
    <source>
        <dbReference type="EMBL" id="VAW08266.1"/>
    </source>
</evidence>
<proteinExistence type="inferred from homology"/>
<accession>A0A3B0TMJ7</accession>
<gene>
    <name evidence="2" type="ORF">MNBD_ACTINO02-1251</name>
</gene>
<dbReference type="HAMAP" id="MF_01139">
    <property type="entry name" value="ISPT"/>
    <property type="match status" value="1"/>
</dbReference>
<dbReference type="AlphaFoldDB" id="A0A3B0TMJ7"/>
<keyword evidence="1 2" id="KW-0808">Transferase</keyword>
<dbReference type="GO" id="GO:0008834">
    <property type="term" value="F:ditrans,polycis-undecaprenyl-diphosphate synthase [(2E,6E)-farnesyl-diphosphate specific] activity"/>
    <property type="evidence" value="ECO:0007669"/>
    <property type="project" value="UniProtKB-EC"/>
</dbReference>
<dbReference type="PANTHER" id="PTHR10291">
    <property type="entry name" value="DEHYDRODOLICHYL DIPHOSPHATE SYNTHASE FAMILY MEMBER"/>
    <property type="match status" value="1"/>
</dbReference>
<dbReference type="EC" id="2.5.1.31" evidence="2"/>
<dbReference type="EMBL" id="UOEK01000454">
    <property type="protein sequence ID" value="VAW08266.1"/>
    <property type="molecule type" value="Genomic_DNA"/>
</dbReference>
<dbReference type="InterPro" id="IPR018520">
    <property type="entry name" value="UPP_synth-like_CS"/>
</dbReference>
<name>A0A3B0TMJ7_9ZZZZ</name>
<dbReference type="InterPro" id="IPR036424">
    <property type="entry name" value="UPP_synth-like_sf"/>
</dbReference>
<dbReference type="PROSITE" id="PS01066">
    <property type="entry name" value="UPP_SYNTHASE"/>
    <property type="match status" value="1"/>
</dbReference>
<dbReference type="GO" id="GO:0016094">
    <property type="term" value="P:polyprenol biosynthetic process"/>
    <property type="evidence" value="ECO:0007669"/>
    <property type="project" value="TreeGrafter"/>
</dbReference>